<comment type="caution">
    <text evidence="2">The sequence shown here is derived from an EMBL/GenBank/DDBJ whole genome shotgun (WGS) entry which is preliminary data.</text>
</comment>
<reference evidence="2 3" key="1">
    <citation type="journal article" date="2021" name="Pathogens">
        <title>Isolation and Characterization of Kingella bonacorsii sp. nov., A Novel Kingella Species Detected in a Stable Periodontitis Subject.</title>
        <authorList>
            <person name="Antezack A."/>
            <person name="Boxberger M."/>
            <person name="Rolland C."/>
            <person name="Monnet-Corti V."/>
            <person name="La Scola B."/>
        </authorList>
    </citation>
    <scope>NUCLEOTIDE SEQUENCE [LARGE SCALE GENOMIC DNA]</scope>
    <source>
        <strain evidence="2 3">Marseille-Q4569</strain>
    </source>
</reference>
<dbReference type="PANTHER" id="PTHR12277:SF81">
    <property type="entry name" value="PROTEIN ABHD13"/>
    <property type="match status" value="1"/>
</dbReference>
<accession>A0ABS1BV61</accession>
<proteinExistence type="predicted"/>
<feature type="domain" description="Serine aminopeptidase S33" evidence="1">
    <location>
        <begin position="72"/>
        <end position="182"/>
    </location>
</feature>
<sequence length="266" mass="29705">MKTRLFRLLAWLAALYAAVLCVLYFQQENLLFHPAKLPARYAYAFRLPHEEIALPVNGAVLNGLHFRPPHAHSKGAILFFHGNAGALDSWGEVAQRFAELGYDSYVFDYRGYGKSSGQIRSQADLLADAERMAQYVQQRFPAGPIMVVGNSIGNGMAAHVAAQLQSPKLVLISPYFRLRDLIREKMPFVPPFLIKYPLPTADYLAAAPNTQVLIFHGTLDTLIPAVHGQRLAQTLGARAQYHELPARHNDMFSQAVLWQTLEQALP</sequence>
<gene>
    <name evidence="2" type="ORF">JDW22_09300</name>
</gene>
<evidence type="ECO:0000313" key="2">
    <source>
        <dbReference type="EMBL" id="MBK0396760.1"/>
    </source>
</evidence>
<dbReference type="InterPro" id="IPR029058">
    <property type="entry name" value="AB_hydrolase_fold"/>
</dbReference>
<protein>
    <submittedName>
        <fullName evidence="2">Alpha/beta fold hydrolase</fullName>
    </submittedName>
</protein>
<dbReference type="PANTHER" id="PTHR12277">
    <property type="entry name" value="ALPHA/BETA HYDROLASE DOMAIN-CONTAINING PROTEIN"/>
    <property type="match status" value="1"/>
</dbReference>
<organism evidence="2 3">
    <name type="scientific">Kingella bonacorsii</name>
    <dbReference type="NCBI Taxonomy" id="2796361"/>
    <lineage>
        <taxon>Bacteria</taxon>
        <taxon>Pseudomonadati</taxon>
        <taxon>Pseudomonadota</taxon>
        <taxon>Betaproteobacteria</taxon>
        <taxon>Neisseriales</taxon>
        <taxon>Neisseriaceae</taxon>
        <taxon>Kingella</taxon>
    </lineage>
</organism>
<dbReference type="RefSeq" id="WP_200522828.1">
    <property type="nucleotide sequence ID" value="NZ_JAEHNZ010000003.1"/>
</dbReference>
<name>A0ABS1BV61_9NEIS</name>
<keyword evidence="2" id="KW-0378">Hydrolase</keyword>
<dbReference type="Gene3D" id="3.40.50.1820">
    <property type="entry name" value="alpha/beta hydrolase"/>
    <property type="match status" value="1"/>
</dbReference>
<evidence type="ECO:0000313" key="3">
    <source>
        <dbReference type="Proteomes" id="UP000614058"/>
    </source>
</evidence>
<dbReference type="InterPro" id="IPR022742">
    <property type="entry name" value="Hydrolase_4"/>
</dbReference>
<dbReference type="EMBL" id="JAEHNZ010000003">
    <property type="protein sequence ID" value="MBK0396760.1"/>
    <property type="molecule type" value="Genomic_DNA"/>
</dbReference>
<keyword evidence="3" id="KW-1185">Reference proteome</keyword>
<dbReference type="Proteomes" id="UP000614058">
    <property type="component" value="Unassembled WGS sequence"/>
</dbReference>
<dbReference type="Pfam" id="PF12146">
    <property type="entry name" value="Hydrolase_4"/>
    <property type="match status" value="1"/>
</dbReference>
<dbReference type="SUPFAM" id="SSF53474">
    <property type="entry name" value="alpha/beta-Hydrolases"/>
    <property type="match status" value="1"/>
</dbReference>
<evidence type="ECO:0000259" key="1">
    <source>
        <dbReference type="Pfam" id="PF12146"/>
    </source>
</evidence>
<dbReference type="GO" id="GO:0016787">
    <property type="term" value="F:hydrolase activity"/>
    <property type="evidence" value="ECO:0007669"/>
    <property type="project" value="UniProtKB-KW"/>
</dbReference>